<keyword evidence="1" id="KW-0472">Membrane</keyword>
<feature type="transmembrane region" description="Helical" evidence="1">
    <location>
        <begin position="12"/>
        <end position="34"/>
    </location>
</feature>
<dbReference type="InterPro" id="IPR019251">
    <property type="entry name" value="DUF2231_TM"/>
</dbReference>
<feature type="transmembrane region" description="Helical" evidence="1">
    <location>
        <begin position="46"/>
        <end position="63"/>
    </location>
</feature>
<feature type="transmembrane region" description="Helical" evidence="1">
    <location>
        <begin position="97"/>
        <end position="115"/>
    </location>
</feature>
<keyword evidence="4" id="KW-1185">Reference proteome</keyword>
<evidence type="ECO:0000313" key="4">
    <source>
        <dbReference type="Proteomes" id="UP000621500"/>
    </source>
</evidence>
<evidence type="ECO:0000313" key="3">
    <source>
        <dbReference type="EMBL" id="GIG96490.1"/>
    </source>
</evidence>
<proteinExistence type="predicted"/>
<reference evidence="3 4" key="1">
    <citation type="submission" date="2021-01" db="EMBL/GenBank/DDBJ databases">
        <title>Whole genome shotgun sequence of Plantactinospora mayteni NBRC 109088.</title>
        <authorList>
            <person name="Komaki H."/>
            <person name="Tamura T."/>
        </authorList>
    </citation>
    <scope>NUCLEOTIDE SEQUENCE [LARGE SCALE GENOMIC DNA]</scope>
    <source>
        <strain evidence="3 4">NBRC 109088</strain>
    </source>
</reference>
<feature type="transmembrane region" description="Helical" evidence="1">
    <location>
        <begin position="127"/>
        <end position="148"/>
    </location>
</feature>
<dbReference type="Proteomes" id="UP000621500">
    <property type="component" value="Unassembled WGS sequence"/>
</dbReference>
<protein>
    <recommendedName>
        <fullName evidence="2">DUF2231 domain-containing protein</fullName>
    </recommendedName>
</protein>
<dbReference type="EMBL" id="BONX01000018">
    <property type="protein sequence ID" value="GIG96490.1"/>
    <property type="molecule type" value="Genomic_DNA"/>
</dbReference>
<feature type="domain" description="DUF2231" evidence="2">
    <location>
        <begin position="7"/>
        <end position="160"/>
    </location>
</feature>
<name>A0ABQ4EPB6_9ACTN</name>
<dbReference type="RefSeq" id="WP_203858010.1">
    <property type="nucleotide sequence ID" value="NZ_BAAAZQ010000004.1"/>
</dbReference>
<gene>
    <name evidence="3" type="ORF">Pma05_30630</name>
</gene>
<dbReference type="Pfam" id="PF09990">
    <property type="entry name" value="DUF2231"/>
    <property type="match status" value="1"/>
</dbReference>
<evidence type="ECO:0000259" key="2">
    <source>
        <dbReference type="Pfam" id="PF09990"/>
    </source>
</evidence>
<keyword evidence="1" id="KW-1133">Transmembrane helix</keyword>
<comment type="caution">
    <text evidence="3">The sequence shown here is derived from an EMBL/GenBank/DDBJ whole genome shotgun (WGS) entry which is preliminary data.</text>
</comment>
<sequence length="163" mass="17581">MFREVMGLPAHALLVHAAVVFVPLLALVSTGYAVLARTRFRGRLDWAAAVLAVVAPISAFFAVESGEELQEVLIAKNYGPEILQKVVEHQGYGELTFRWSLALGVVTLVLLVVTSRRATRARSVPGWLGLLLGAVVVVLAALNVWYVYLTGDTGAEAVWQGVI</sequence>
<keyword evidence="1" id="KW-0812">Transmembrane</keyword>
<evidence type="ECO:0000256" key="1">
    <source>
        <dbReference type="SAM" id="Phobius"/>
    </source>
</evidence>
<accession>A0ABQ4EPB6</accession>
<organism evidence="3 4">
    <name type="scientific">Plantactinospora mayteni</name>
    <dbReference type="NCBI Taxonomy" id="566021"/>
    <lineage>
        <taxon>Bacteria</taxon>
        <taxon>Bacillati</taxon>
        <taxon>Actinomycetota</taxon>
        <taxon>Actinomycetes</taxon>
        <taxon>Micromonosporales</taxon>
        <taxon>Micromonosporaceae</taxon>
        <taxon>Plantactinospora</taxon>
    </lineage>
</organism>